<evidence type="ECO:0000313" key="2">
    <source>
        <dbReference type="Proteomes" id="UP000245626"/>
    </source>
</evidence>
<name>A0ACD0P0D6_9BASI</name>
<sequence>MVRRGSPLSSPANSLSPAAFQRTRRGGAKEMKFERQSSPSFAQEGQWTKSSSGSHLPLKEPSLHAKRHHLVPPVTAIVVSVFESEAFDTMEQSLSRSPSTGPAITFVRSDTKDSAEAKQSLRESITLGGLSGGSRNGESESSTTTVKNRAPCSSPSAKSANTKSFGYLDGLRGIAMIMVFNVHFIDNTFAASHPQTVTAGTPVALIRHPMGLTLFFILTGRLNTSSWFRKKRQGKNLSWDLLPDAIVRRSIRLLFMAGLWLLLQQIQCASHAFDKAVEAEGWLQTGVLGYPQWCRIEGASGSTSARAWHVYVTFSDVLGGLLRLCTDRDHSSQLLRASMLWSIYPQFWGMISVLMLLPVILHMHGSRRFFFYGAIIILQGWTFSQCLPFLIGMIGADLKESGYMKTLQDKSRFAYVCLEVALSGFLLTTLCYNPIEVFLNRSLAAITDRDGILGYDISSFMAGRGPAFLFEATMFYFWIDMSPVLQWLVGNFLFKELGRVALGFYVSQMSVIYGVMPHLVLHFRDSGESFWNTIIYTWTVCLLLNYIVGWVLTKTIDRWAKKFGTWFYTSLRNKDSLTIAREAVLNTFNFVYRGPGRLAQALPLHLKENWSKAGRIGWVLFHWRTTSPAPLPPSHPLDVGLQISQLHSSLFDADIADNPRAKRTQNLLIGLSLSAPFNLIFIFGIGFIWMWFNPWHGYVLDGFADFSTLWRILWILALPYCLITTLGAAVPDVTWPPSLQSKKKVVREYVHRFFIVTVTKGTNPETTTRCHLSLKELEKYHSAVKAIVLTDEPHRFSNLESIMTPESYRSPLGRAKHKARALDYFRASMNLTAYDWVLHMDEESTMDAESLRGCLDFIRFGKAHLGQGIITYNGYKYWDNWFFTVADCIRVGDELGRFSLQSNLIKRPVFGVHGSFLLVNGQVENDVTWDFGSLAEDFEFSQAAWKKGYTLGRIHGVVREQSPKGWKDFLKQRRRWYMGIRSIDGMFLLPQIAIKIWTAGIFCLVATLINIPFSLLLYWSGPTPRWLYYLCCFTFGTFYWLYYAGFLLSEIDHGYRWHEWWKVPVHAVALFVLQPIVAFTEGCAVIWAMSTEDDEVGFQIVKK</sequence>
<dbReference type="EMBL" id="KZ819846">
    <property type="protein sequence ID" value="PWN51399.1"/>
    <property type="molecule type" value="Genomic_DNA"/>
</dbReference>
<accession>A0ACD0P0D6</accession>
<reference evidence="1 2" key="1">
    <citation type="journal article" date="2018" name="Mol. Biol. Evol.">
        <title>Broad Genomic Sampling Reveals a Smut Pathogenic Ancestry of the Fungal Clade Ustilaginomycotina.</title>
        <authorList>
            <person name="Kijpornyongpan T."/>
            <person name="Mondo S.J."/>
            <person name="Barry K."/>
            <person name="Sandor L."/>
            <person name="Lee J."/>
            <person name="Lipzen A."/>
            <person name="Pangilinan J."/>
            <person name="LaButti K."/>
            <person name="Hainaut M."/>
            <person name="Henrissat B."/>
            <person name="Grigoriev I.V."/>
            <person name="Spatafora J.W."/>
            <person name="Aime M.C."/>
        </authorList>
    </citation>
    <scope>NUCLEOTIDE SEQUENCE [LARGE SCALE GENOMIC DNA]</scope>
    <source>
        <strain evidence="1 2">SA 807</strain>
    </source>
</reference>
<organism evidence="1 2">
    <name type="scientific">Violaceomyces palustris</name>
    <dbReference type="NCBI Taxonomy" id="1673888"/>
    <lineage>
        <taxon>Eukaryota</taxon>
        <taxon>Fungi</taxon>
        <taxon>Dikarya</taxon>
        <taxon>Basidiomycota</taxon>
        <taxon>Ustilaginomycotina</taxon>
        <taxon>Ustilaginomycetes</taxon>
        <taxon>Violaceomycetales</taxon>
        <taxon>Violaceomycetaceae</taxon>
        <taxon>Violaceomyces</taxon>
    </lineage>
</organism>
<gene>
    <name evidence="1" type="ORF">IE53DRAFT_51821</name>
</gene>
<evidence type="ECO:0000313" key="1">
    <source>
        <dbReference type="EMBL" id="PWN51399.1"/>
    </source>
</evidence>
<proteinExistence type="predicted"/>
<keyword evidence="2" id="KW-1185">Reference proteome</keyword>
<dbReference type="Proteomes" id="UP000245626">
    <property type="component" value="Unassembled WGS sequence"/>
</dbReference>
<protein>
    <submittedName>
        <fullName evidence="1">Uncharacterized protein</fullName>
    </submittedName>
</protein>